<sequence>MADEEEEAISMHNKTTSPQQKSKRKEKFRTKRAYLYWVTGEQGSFDWFKGIMNEVAETDHHHVIELHNYCTSVYEEGDARSGLITMLQSLNHAKIGVDVISVIKRIVIVSGDYEFEHQQL</sequence>
<dbReference type="PANTHER" id="PTHR11972">
    <property type="entry name" value="NADPH OXIDASE"/>
    <property type="match status" value="1"/>
</dbReference>
<evidence type="ECO:0000313" key="5">
    <source>
        <dbReference type="Proteomes" id="UP000436088"/>
    </source>
</evidence>
<accession>A0A6A3AKY1</accession>
<proteinExistence type="predicted"/>
<evidence type="ECO:0000256" key="2">
    <source>
        <dbReference type="SAM" id="MobiDB-lite"/>
    </source>
</evidence>
<dbReference type="InterPro" id="IPR039261">
    <property type="entry name" value="FNR_nucleotide-bd"/>
</dbReference>
<dbReference type="Pfam" id="PF08030">
    <property type="entry name" value="NAD_binding_6"/>
    <property type="match status" value="1"/>
</dbReference>
<gene>
    <name evidence="4" type="ORF">F3Y22_tig00110429pilonHSYRG00264</name>
</gene>
<feature type="domain" description="Ferric reductase NAD binding" evidence="3">
    <location>
        <begin position="20"/>
        <end position="104"/>
    </location>
</feature>
<dbReference type="GO" id="GO:0016174">
    <property type="term" value="F:NAD(P)H oxidase H2O2-forming activity"/>
    <property type="evidence" value="ECO:0007669"/>
    <property type="project" value="TreeGrafter"/>
</dbReference>
<dbReference type="Gene3D" id="3.40.50.80">
    <property type="entry name" value="Nucleotide-binding domain of ferredoxin-NADP reductase (FNR) module"/>
    <property type="match status" value="1"/>
</dbReference>
<feature type="region of interest" description="Disordered" evidence="2">
    <location>
        <begin position="1"/>
        <end position="27"/>
    </location>
</feature>
<protein>
    <recommendedName>
        <fullName evidence="3">Ferric reductase NAD binding domain-containing protein</fullName>
    </recommendedName>
</protein>
<evidence type="ECO:0000313" key="4">
    <source>
        <dbReference type="EMBL" id="KAE8705230.1"/>
    </source>
</evidence>
<dbReference type="EMBL" id="VEPZ02000982">
    <property type="protein sequence ID" value="KAE8705230.1"/>
    <property type="molecule type" value="Genomic_DNA"/>
</dbReference>
<keyword evidence="1" id="KW-0560">Oxidoreductase</keyword>
<dbReference type="PANTHER" id="PTHR11972:SF152">
    <property type="entry name" value="RESPIRATORY BURST OXIDASE HOMOLOG PROTEIN C"/>
    <property type="match status" value="1"/>
</dbReference>
<dbReference type="InterPro" id="IPR013121">
    <property type="entry name" value="Fe_red_NAD-bd_6"/>
</dbReference>
<dbReference type="Proteomes" id="UP000436088">
    <property type="component" value="Unassembled WGS sequence"/>
</dbReference>
<name>A0A6A3AKY1_HIBSY</name>
<dbReference type="GO" id="GO:0005886">
    <property type="term" value="C:plasma membrane"/>
    <property type="evidence" value="ECO:0007669"/>
    <property type="project" value="TreeGrafter"/>
</dbReference>
<evidence type="ECO:0000259" key="3">
    <source>
        <dbReference type="Pfam" id="PF08030"/>
    </source>
</evidence>
<organism evidence="4 5">
    <name type="scientific">Hibiscus syriacus</name>
    <name type="common">Rose of Sharon</name>
    <dbReference type="NCBI Taxonomy" id="106335"/>
    <lineage>
        <taxon>Eukaryota</taxon>
        <taxon>Viridiplantae</taxon>
        <taxon>Streptophyta</taxon>
        <taxon>Embryophyta</taxon>
        <taxon>Tracheophyta</taxon>
        <taxon>Spermatophyta</taxon>
        <taxon>Magnoliopsida</taxon>
        <taxon>eudicotyledons</taxon>
        <taxon>Gunneridae</taxon>
        <taxon>Pentapetalae</taxon>
        <taxon>rosids</taxon>
        <taxon>malvids</taxon>
        <taxon>Malvales</taxon>
        <taxon>Malvaceae</taxon>
        <taxon>Malvoideae</taxon>
        <taxon>Hibiscus</taxon>
    </lineage>
</organism>
<keyword evidence="5" id="KW-1185">Reference proteome</keyword>
<evidence type="ECO:0000256" key="1">
    <source>
        <dbReference type="ARBA" id="ARBA00023002"/>
    </source>
</evidence>
<comment type="caution">
    <text evidence="4">The sequence shown here is derived from an EMBL/GenBank/DDBJ whole genome shotgun (WGS) entry which is preliminary data.</text>
</comment>
<dbReference type="AlphaFoldDB" id="A0A6A3AKY1"/>
<dbReference type="InterPro" id="IPR050369">
    <property type="entry name" value="RBOH/FRE"/>
</dbReference>
<reference evidence="4" key="1">
    <citation type="submission" date="2019-09" db="EMBL/GenBank/DDBJ databases">
        <title>Draft genome information of white flower Hibiscus syriacus.</title>
        <authorList>
            <person name="Kim Y.-M."/>
        </authorList>
    </citation>
    <scope>NUCLEOTIDE SEQUENCE [LARGE SCALE GENOMIC DNA]</scope>
    <source>
        <strain evidence="4">YM2019G1</strain>
    </source>
</reference>